<accession>A0A8T7LVN6</accession>
<keyword evidence="6" id="KW-1185">Reference proteome</keyword>
<organism evidence="3 5">
    <name type="scientific">Candidatus Chlorohelix allophototropha</name>
    <dbReference type="NCBI Taxonomy" id="3003348"/>
    <lineage>
        <taxon>Bacteria</taxon>
        <taxon>Bacillati</taxon>
        <taxon>Chloroflexota</taxon>
        <taxon>Chloroflexia</taxon>
        <taxon>Candidatus Chloroheliales</taxon>
        <taxon>Candidatus Chloroheliaceae</taxon>
        <taxon>Candidatus Chlorohelix</taxon>
    </lineage>
</organism>
<sequence>MNNQGKFNYSGLHTEPQDLSRDEIGTGGTIWLARHGEVYNPGAIFYGRMPRFGLSATGRKEAAITGKFLCGQPIAAAYSSPLLRARQTVAIMAKCYPHLKPRQSKLLLEVRTQYQGRLQSELGDYNFYEPIASPDDEDLNDVLARVLTFFKRTLKEYHGKHVLAVSHGDPVVVTHAHFVGLPIKLASIRQPNLYPQHASITRYDFPPEGYTEDISRVRVSYYHPPADFGES</sequence>
<evidence type="ECO:0000313" key="5">
    <source>
        <dbReference type="Proteomes" id="UP000521676"/>
    </source>
</evidence>
<evidence type="ECO:0000313" key="4">
    <source>
        <dbReference type="EMBL" id="WJW67937.1"/>
    </source>
</evidence>
<dbReference type="GO" id="GO:0016791">
    <property type="term" value="F:phosphatase activity"/>
    <property type="evidence" value="ECO:0007669"/>
    <property type="project" value="TreeGrafter"/>
</dbReference>
<evidence type="ECO:0000256" key="2">
    <source>
        <dbReference type="SAM" id="MobiDB-lite"/>
    </source>
</evidence>
<dbReference type="Proteomes" id="UP000521676">
    <property type="component" value="Unassembled WGS sequence"/>
</dbReference>
<evidence type="ECO:0000313" key="6">
    <source>
        <dbReference type="Proteomes" id="UP001431572"/>
    </source>
</evidence>
<feature type="region of interest" description="Disordered" evidence="2">
    <location>
        <begin position="1"/>
        <end position="21"/>
    </location>
</feature>
<evidence type="ECO:0000256" key="1">
    <source>
        <dbReference type="PIRSR" id="PIRSR613078-3"/>
    </source>
</evidence>
<dbReference type="EMBL" id="JACATZ010000001">
    <property type="protein sequence ID" value="NWJ46078.1"/>
    <property type="molecule type" value="Genomic_DNA"/>
</dbReference>
<dbReference type="PANTHER" id="PTHR48100">
    <property type="entry name" value="BROAD-SPECIFICITY PHOSPHATASE YOR283W-RELATED"/>
    <property type="match status" value="1"/>
</dbReference>
<dbReference type="EMBL" id="CP128399">
    <property type="protein sequence ID" value="WJW67937.1"/>
    <property type="molecule type" value="Genomic_DNA"/>
</dbReference>
<dbReference type="Proteomes" id="UP001431572">
    <property type="component" value="Chromosome 1"/>
</dbReference>
<dbReference type="Gene3D" id="3.40.50.1240">
    <property type="entry name" value="Phosphoglycerate mutase-like"/>
    <property type="match status" value="1"/>
</dbReference>
<dbReference type="RefSeq" id="WP_341469828.1">
    <property type="nucleotide sequence ID" value="NZ_CP128399.1"/>
</dbReference>
<evidence type="ECO:0000313" key="3">
    <source>
        <dbReference type="EMBL" id="NWJ46078.1"/>
    </source>
</evidence>
<dbReference type="Pfam" id="PF00300">
    <property type="entry name" value="His_Phos_1"/>
    <property type="match status" value="1"/>
</dbReference>
<name>A0A8T7LVN6_9CHLR</name>
<dbReference type="SUPFAM" id="SSF53254">
    <property type="entry name" value="Phosphoglycerate mutase-like"/>
    <property type="match status" value="1"/>
</dbReference>
<dbReference type="SMART" id="SM00855">
    <property type="entry name" value="PGAM"/>
    <property type="match status" value="1"/>
</dbReference>
<dbReference type="InterPro" id="IPR050275">
    <property type="entry name" value="PGM_Phosphatase"/>
</dbReference>
<dbReference type="CDD" id="cd07067">
    <property type="entry name" value="HP_PGM_like"/>
    <property type="match status" value="1"/>
</dbReference>
<gene>
    <name evidence="3" type="ORF">HXX08_09390</name>
    <name evidence="4" type="ORF">OZ401_001222</name>
</gene>
<reference evidence="3 5" key="1">
    <citation type="submission" date="2020-06" db="EMBL/GenBank/DDBJ databases">
        <title>Anoxygenic phototrophic Chloroflexota member uses a Type I reaction center.</title>
        <authorList>
            <person name="Tsuji J.M."/>
            <person name="Shaw N.A."/>
            <person name="Nagashima S."/>
            <person name="Venkiteswaran J."/>
            <person name="Schiff S.L."/>
            <person name="Hanada S."/>
            <person name="Tank M."/>
            <person name="Neufeld J.D."/>
        </authorList>
    </citation>
    <scope>NUCLEOTIDE SEQUENCE [LARGE SCALE GENOMIC DNA]</scope>
    <source>
        <strain evidence="3">L227-S17</strain>
    </source>
</reference>
<dbReference type="InterPro" id="IPR013078">
    <property type="entry name" value="His_Pase_superF_clade-1"/>
</dbReference>
<reference evidence="4" key="2">
    <citation type="journal article" date="2024" name="Nature">
        <title>Anoxygenic phototroph of the Chloroflexota uses a type I reaction centre.</title>
        <authorList>
            <person name="Tsuji J.M."/>
            <person name="Shaw N.A."/>
            <person name="Nagashima S."/>
            <person name="Venkiteswaran J.J."/>
            <person name="Schiff S.L."/>
            <person name="Watanabe T."/>
            <person name="Fukui M."/>
            <person name="Hanada S."/>
            <person name="Tank M."/>
            <person name="Neufeld J.D."/>
        </authorList>
    </citation>
    <scope>NUCLEOTIDE SEQUENCE</scope>
    <source>
        <strain evidence="4">L227-S17</strain>
    </source>
</reference>
<feature type="site" description="Transition state stabilizer" evidence="1">
    <location>
        <position position="167"/>
    </location>
</feature>
<protein>
    <submittedName>
        <fullName evidence="3">Histidine phosphatase family protein</fullName>
    </submittedName>
</protein>
<proteinExistence type="predicted"/>
<dbReference type="InterPro" id="IPR029033">
    <property type="entry name" value="His_PPase_superfam"/>
</dbReference>
<dbReference type="AlphaFoldDB" id="A0A8T7LVN6"/>